<protein>
    <submittedName>
        <fullName evidence="1">DUF2958 domain-containing protein</fullName>
    </submittedName>
</protein>
<dbReference type="RefSeq" id="WP_108723439.1">
    <property type="nucleotide sequence ID" value="NZ_NXGE01000005.1"/>
</dbReference>
<gene>
    <name evidence="1" type="ORF">HOO34_01930</name>
</gene>
<name>A0A7G9LRF3_9BACT</name>
<dbReference type="Pfam" id="PF11171">
    <property type="entry name" value="DUF2958"/>
    <property type="match status" value="1"/>
</dbReference>
<dbReference type="EMBL" id="CP060693">
    <property type="protein sequence ID" value="QNM91202.1"/>
    <property type="molecule type" value="Genomic_DNA"/>
</dbReference>
<dbReference type="Proteomes" id="UP000515842">
    <property type="component" value="Chromosome"/>
</dbReference>
<reference evidence="1 2" key="1">
    <citation type="journal article" date="2020" name="Front. Microbiol.">
        <title>Genomic Analysis and Antimicrobial Resistance of Aliarcobacter cryaerophilus Strains From German Water Poultry.</title>
        <authorList>
            <person name="Muller E."/>
            <person name="Hotzel H."/>
            <person name="Ahlers C."/>
            <person name="Hanel I."/>
            <person name="Tomaso H."/>
            <person name="Abdel-Glil M.Y."/>
        </authorList>
    </citation>
    <scope>NUCLEOTIDE SEQUENCE [LARGE SCALE GENOMIC DNA]</scope>
    <source>
        <strain evidence="1 2">16CS1285-4</strain>
    </source>
</reference>
<evidence type="ECO:0000313" key="2">
    <source>
        <dbReference type="Proteomes" id="UP000515842"/>
    </source>
</evidence>
<dbReference type="InterPro" id="IPR021341">
    <property type="entry name" value="DUF2958"/>
</dbReference>
<dbReference type="AlphaFoldDB" id="A0A7G9LRF3"/>
<organism evidence="1 2">
    <name type="scientific">Aliarcobacter cryaerophilus</name>
    <dbReference type="NCBI Taxonomy" id="28198"/>
    <lineage>
        <taxon>Bacteria</taxon>
        <taxon>Pseudomonadati</taxon>
        <taxon>Campylobacterota</taxon>
        <taxon>Epsilonproteobacteria</taxon>
        <taxon>Campylobacterales</taxon>
        <taxon>Arcobacteraceae</taxon>
        <taxon>Aliarcobacter</taxon>
    </lineage>
</organism>
<sequence length="37" mass="4164">MFSLKELEEIKGALGLGVQRDTSFTPTTLEIVRKNLK</sequence>
<proteinExistence type="predicted"/>
<accession>A0A7G9LRF3</accession>
<evidence type="ECO:0000313" key="1">
    <source>
        <dbReference type="EMBL" id="QNM91202.1"/>
    </source>
</evidence>